<feature type="transmembrane region" description="Helical" evidence="8">
    <location>
        <begin position="114"/>
        <end position="133"/>
    </location>
</feature>
<feature type="transmembrane region" description="Helical" evidence="8">
    <location>
        <begin position="80"/>
        <end position="102"/>
    </location>
</feature>
<feature type="transmembrane region" description="Helical" evidence="8">
    <location>
        <begin position="139"/>
        <end position="160"/>
    </location>
</feature>
<keyword evidence="4" id="KW-0378">Hydrolase</keyword>
<keyword evidence="3 8" id="KW-0812">Transmembrane</keyword>
<evidence type="ECO:0000313" key="11">
    <source>
        <dbReference type="Proteomes" id="UP000241010"/>
    </source>
</evidence>
<dbReference type="Gene3D" id="1.20.1540.10">
    <property type="entry name" value="Rhomboid-like"/>
    <property type="match status" value="1"/>
</dbReference>
<evidence type="ECO:0000313" key="10">
    <source>
        <dbReference type="EMBL" id="PTE22206.1"/>
    </source>
</evidence>
<evidence type="ECO:0000256" key="7">
    <source>
        <dbReference type="ARBA" id="ARBA00023136"/>
    </source>
</evidence>
<feature type="domain" description="Peptidase S54 rhomboid" evidence="9">
    <location>
        <begin position="75"/>
        <end position="214"/>
    </location>
</feature>
<keyword evidence="5" id="KW-0720">Serine protease</keyword>
<comment type="caution">
    <text evidence="10">The sequence shown here is derived from an EMBL/GenBank/DDBJ whole genome shotgun (WGS) entry which is preliminary data.</text>
</comment>
<dbReference type="Pfam" id="PF01694">
    <property type="entry name" value="Rhomboid"/>
    <property type="match status" value="1"/>
</dbReference>
<organism evidence="10 11">
    <name type="scientific">Cereibacter changlensis JA139</name>
    <dbReference type="NCBI Taxonomy" id="1188249"/>
    <lineage>
        <taxon>Bacteria</taxon>
        <taxon>Pseudomonadati</taxon>
        <taxon>Pseudomonadota</taxon>
        <taxon>Alphaproteobacteria</taxon>
        <taxon>Rhodobacterales</taxon>
        <taxon>Paracoccaceae</taxon>
        <taxon>Cereibacter</taxon>
    </lineage>
</organism>
<keyword evidence="6 8" id="KW-1133">Transmembrane helix</keyword>
<dbReference type="PANTHER" id="PTHR22936">
    <property type="entry name" value="RHOMBOID-RELATED"/>
    <property type="match status" value="1"/>
</dbReference>
<name>A0A2T4JWE8_9RHOB</name>
<dbReference type="RefSeq" id="WP_107663442.1">
    <property type="nucleotide sequence ID" value="NZ_PZKG01000027.1"/>
</dbReference>
<evidence type="ECO:0000256" key="3">
    <source>
        <dbReference type="ARBA" id="ARBA00022692"/>
    </source>
</evidence>
<keyword evidence="11" id="KW-1185">Reference proteome</keyword>
<dbReference type="InterPro" id="IPR035952">
    <property type="entry name" value="Rhomboid-like_sf"/>
</dbReference>
<dbReference type="SUPFAM" id="SSF144091">
    <property type="entry name" value="Rhomboid-like"/>
    <property type="match status" value="1"/>
</dbReference>
<accession>A0A2T4JWE8</accession>
<keyword evidence="2 10" id="KW-0645">Protease</keyword>
<reference evidence="10 11" key="1">
    <citation type="submission" date="2018-03" db="EMBL/GenBank/DDBJ databases">
        <title>Cereibacter changlensis.</title>
        <authorList>
            <person name="Meyer T.E."/>
            <person name="Miller S."/>
            <person name="Lodha T."/>
            <person name="Gandham S."/>
            <person name="Chintalapati S."/>
            <person name="Chintalapati V.R."/>
        </authorList>
    </citation>
    <scope>NUCLEOTIDE SEQUENCE [LARGE SCALE GENOMIC DNA]</scope>
    <source>
        <strain evidence="10 11">JA139</strain>
    </source>
</reference>
<keyword evidence="7 8" id="KW-0472">Membrane</keyword>
<sequence length="228" mass="24443">MHKDLNAAPLNPLPVAVWLLALPIAAMELLSSVGATGLLSDPAAIGWRLEAVGRLGFRPAAMREMIATGYYPWRELLRLVSYPLVHASFTHALMAVVILLALGKMVGEVFRTWAMVLVFLGSAVVGALAYMLVPGLSTPLIGAYPAVYGLIGAFTFLLWVNLAAKGANQYRAFSLIGLLLGIQLLFGLLFGGGYEWVADLAGFATGFVLSFVVSPGGWARVKAKLRRR</sequence>
<dbReference type="GO" id="GO:0016020">
    <property type="term" value="C:membrane"/>
    <property type="evidence" value="ECO:0007669"/>
    <property type="project" value="UniProtKB-SubCell"/>
</dbReference>
<feature type="transmembrane region" description="Helical" evidence="8">
    <location>
        <begin position="172"/>
        <end position="194"/>
    </location>
</feature>
<evidence type="ECO:0000259" key="9">
    <source>
        <dbReference type="Pfam" id="PF01694"/>
    </source>
</evidence>
<evidence type="ECO:0000256" key="1">
    <source>
        <dbReference type="ARBA" id="ARBA00004141"/>
    </source>
</evidence>
<dbReference type="GO" id="GO:0004252">
    <property type="term" value="F:serine-type endopeptidase activity"/>
    <property type="evidence" value="ECO:0007669"/>
    <property type="project" value="InterPro"/>
</dbReference>
<evidence type="ECO:0000256" key="6">
    <source>
        <dbReference type="ARBA" id="ARBA00022989"/>
    </source>
</evidence>
<dbReference type="GO" id="GO:0006508">
    <property type="term" value="P:proteolysis"/>
    <property type="evidence" value="ECO:0007669"/>
    <property type="project" value="UniProtKB-KW"/>
</dbReference>
<protein>
    <submittedName>
        <fullName evidence="10">Rhomboid family intramembrane serine protease</fullName>
    </submittedName>
</protein>
<gene>
    <name evidence="10" type="ORF">C5F48_08305</name>
</gene>
<dbReference type="OrthoDB" id="7836448at2"/>
<evidence type="ECO:0000256" key="4">
    <source>
        <dbReference type="ARBA" id="ARBA00022801"/>
    </source>
</evidence>
<dbReference type="AlphaFoldDB" id="A0A2T4JWE8"/>
<dbReference type="InterPro" id="IPR002610">
    <property type="entry name" value="Peptidase_S54_rhomboid-like"/>
</dbReference>
<dbReference type="InterPro" id="IPR022764">
    <property type="entry name" value="Peptidase_S54_rhomboid_dom"/>
</dbReference>
<dbReference type="PANTHER" id="PTHR22936:SF69">
    <property type="entry name" value="RHOMBOID-LIKE PROTEIN"/>
    <property type="match status" value="1"/>
</dbReference>
<dbReference type="EMBL" id="PZKG01000027">
    <property type="protein sequence ID" value="PTE22206.1"/>
    <property type="molecule type" value="Genomic_DNA"/>
</dbReference>
<feature type="transmembrane region" description="Helical" evidence="8">
    <location>
        <begin position="12"/>
        <end position="30"/>
    </location>
</feature>
<proteinExistence type="predicted"/>
<feature type="transmembrane region" description="Helical" evidence="8">
    <location>
        <begin position="200"/>
        <end position="219"/>
    </location>
</feature>
<comment type="subcellular location">
    <subcellularLocation>
        <location evidence="1">Membrane</location>
        <topology evidence="1">Multi-pass membrane protein</topology>
    </subcellularLocation>
</comment>
<dbReference type="Proteomes" id="UP000241010">
    <property type="component" value="Unassembled WGS sequence"/>
</dbReference>
<evidence type="ECO:0000256" key="2">
    <source>
        <dbReference type="ARBA" id="ARBA00022670"/>
    </source>
</evidence>
<evidence type="ECO:0000256" key="8">
    <source>
        <dbReference type="SAM" id="Phobius"/>
    </source>
</evidence>
<evidence type="ECO:0000256" key="5">
    <source>
        <dbReference type="ARBA" id="ARBA00022825"/>
    </source>
</evidence>